<evidence type="ECO:0000256" key="8">
    <source>
        <dbReference type="PIRSR" id="PIRSR627057-2"/>
    </source>
</evidence>
<dbReference type="Pfam" id="PF16491">
    <property type="entry name" value="Peptidase_M48_N"/>
    <property type="match status" value="2"/>
</dbReference>
<evidence type="ECO:0000313" key="13">
    <source>
        <dbReference type="EMBL" id="CAG10466.1"/>
    </source>
</evidence>
<comment type="catalytic activity">
    <reaction evidence="6 9">
        <text>Hydrolyzes the peptide bond -P2-(S-farnesyl or geranylgeranyl)C-P1'-P2'-P3'-COOH where P1' and P2' are amino acids with aliphatic side chains and P3' is any C-terminal residue.</text>
        <dbReference type="EC" id="3.4.24.84"/>
    </reaction>
</comment>
<feature type="non-terminal residue" evidence="13">
    <location>
        <position position="1"/>
    </location>
</feature>
<dbReference type="Gene3D" id="3.30.2010.10">
    <property type="entry name" value="Metalloproteases ('zincins'), catalytic domain"/>
    <property type="match status" value="1"/>
</dbReference>
<dbReference type="MEROPS" id="M48.003"/>
<dbReference type="KEGG" id="tng:GSTEN00032120G001"/>
<comment type="caution">
    <text evidence="13">The sequence shown here is derived from an EMBL/GenBank/DDBJ whole genome shotgun (WGS) entry which is preliminary data.</text>
</comment>
<evidence type="ECO:0000256" key="7">
    <source>
        <dbReference type="PIRSR" id="PIRSR627057-1"/>
    </source>
</evidence>
<reference evidence="13" key="1">
    <citation type="journal article" date="2004" name="Nature">
        <title>Genome duplication in the teleost fish Tetraodon nigroviridis reveals the early vertebrate proto-karyotype.</title>
        <authorList>
            <person name="Jaillon O."/>
            <person name="Aury J.-M."/>
            <person name="Brunet F."/>
            <person name="Petit J.-L."/>
            <person name="Stange-Thomann N."/>
            <person name="Mauceli E."/>
            <person name="Bouneau L."/>
            <person name="Fischer C."/>
            <person name="Ozouf-Costaz C."/>
            <person name="Bernot A."/>
            <person name="Nicaud S."/>
            <person name="Jaffe D."/>
            <person name="Fisher S."/>
            <person name="Lutfalla G."/>
            <person name="Dossat C."/>
            <person name="Segurens B."/>
            <person name="Dasilva C."/>
            <person name="Salanoubat M."/>
            <person name="Levy M."/>
            <person name="Boudet N."/>
            <person name="Castellano S."/>
            <person name="Anthouard V."/>
            <person name="Jubin C."/>
            <person name="Castelli V."/>
            <person name="Katinka M."/>
            <person name="Vacherie B."/>
            <person name="Biemont C."/>
            <person name="Skalli Z."/>
            <person name="Cattolico L."/>
            <person name="Poulain J."/>
            <person name="De Berardinis V."/>
            <person name="Cruaud C."/>
            <person name="Duprat S."/>
            <person name="Brottier P."/>
            <person name="Coutanceau J.-P."/>
            <person name="Gouzy J."/>
            <person name="Parra G."/>
            <person name="Lardier G."/>
            <person name="Chapple C."/>
            <person name="McKernan K.J."/>
            <person name="McEwan P."/>
            <person name="Bosak S."/>
            <person name="Kellis M."/>
            <person name="Volff J.-N."/>
            <person name="Guigo R."/>
            <person name="Zody M.C."/>
            <person name="Mesirov J."/>
            <person name="Lindblad-Toh K."/>
            <person name="Birren B."/>
            <person name="Nusbaum C."/>
            <person name="Kahn D."/>
            <person name="Robinson-Rechavi M."/>
            <person name="Laudet V."/>
            <person name="Schachter V."/>
            <person name="Quetier F."/>
            <person name="Saurin W."/>
            <person name="Scarpelli C."/>
            <person name="Wincker P."/>
            <person name="Lander E.S."/>
            <person name="Weissenbach J."/>
            <person name="Roest Crollius H."/>
        </authorList>
    </citation>
    <scope>NUCLEOTIDE SEQUENCE [LARGE SCALE GENOMIC DNA]</scope>
</reference>
<keyword evidence="4 8" id="KW-0862">Zinc</keyword>
<feature type="transmembrane region" description="Helical" evidence="9">
    <location>
        <begin position="105"/>
        <end position="125"/>
    </location>
</feature>
<protein>
    <recommendedName>
        <fullName evidence="9">CAAX prenyl protease</fullName>
        <ecNumber evidence="9">3.4.24.84</ecNumber>
    </recommendedName>
</protein>
<keyword evidence="3 9" id="KW-0378">Hydrolase</keyword>
<feature type="transmembrane region" description="Helical" evidence="9">
    <location>
        <begin position="209"/>
        <end position="230"/>
    </location>
</feature>
<evidence type="ECO:0000256" key="1">
    <source>
        <dbReference type="ARBA" id="ARBA00022670"/>
    </source>
</evidence>
<dbReference type="GO" id="GO:0005789">
    <property type="term" value="C:endoplasmic reticulum membrane"/>
    <property type="evidence" value="ECO:0007669"/>
    <property type="project" value="UniProtKB-SubCell"/>
</dbReference>
<evidence type="ECO:0000259" key="12">
    <source>
        <dbReference type="Pfam" id="PF16491"/>
    </source>
</evidence>
<feature type="binding site" evidence="8">
    <location>
        <position position="426"/>
    </location>
    <ligand>
        <name>Zn(2+)</name>
        <dbReference type="ChEBI" id="CHEBI:29105"/>
        <note>catalytic</note>
    </ligand>
</feature>
<dbReference type="GO" id="GO:0046872">
    <property type="term" value="F:metal ion binding"/>
    <property type="evidence" value="ECO:0007669"/>
    <property type="project" value="UniProtKB-UniRule"/>
</dbReference>
<dbReference type="Pfam" id="PF01435">
    <property type="entry name" value="Peptidase_M48"/>
    <property type="match status" value="1"/>
</dbReference>
<dbReference type="InterPro" id="IPR001915">
    <property type="entry name" value="Peptidase_M48"/>
</dbReference>
<comment type="subcellular location">
    <subcellularLocation>
        <location evidence="9">Endoplasmic reticulum membrane</location>
        <topology evidence="9">Multi-pass membrane protein</topology>
    </subcellularLocation>
</comment>
<dbReference type="EC" id="3.4.24.84" evidence="9"/>
<feature type="active site" description="Proton donor" evidence="7">
    <location>
        <position position="430"/>
    </location>
</feature>
<dbReference type="PANTHER" id="PTHR10120">
    <property type="entry name" value="CAAX PRENYL PROTEASE 1"/>
    <property type="match status" value="1"/>
</dbReference>
<dbReference type="InterPro" id="IPR027057">
    <property type="entry name" value="CAXX_Prtase_1"/>
</dbReference>
<evidence type="ECO:0000256" key="6">
    <source>
        <dbReference type="ARBA" id="ARBA00044456"/>
    </source>
</evidence>
<dbReference type="AlphaFoldDB" id="Q4RMB6"/>
<feature type="non-terminal residue" evidence="13">
    <location>
        <position position="485"/>
    </location>
</feature>
<dbReference type="EMBL" id="CAAE01015019">
    <property type="protein sequence ID" value="CAG10466.1"/>
    <property type="molecule type" value="Genomic_DNA"/>
</dbReference>
<evidence type="ECO:0000256" key="5">
    <source>
        <dbReference type="ARBA" id="ARBA00023049"/>
    </source>
</evidence>
<comment type="function">
    <text evidence="9">Proteolytically removes the C-terminal three residues of farnesylated proteins.</text>
</comment>
<keyword evidence="9" id="KW-0812">Transmembrane</keyword>
<feature type="region of interest" description="Disordered" evidence="10">
    <location>
        <begin position="305"/>
        <end position="334"/>
    </location>
</feature>
<dbReference type="CDD" id="cd07343">
    <property type="entry name" value="M48A_Zmpste24p_like"/>
    <property type="match status" value="1"/>
</dbReference>
<evidence type="ECO:0000256" key="3">
    <source>
        <dbReference type="ARBA" id="ARBA00022801"/>
    </source>
</evidence>
<reference evidence="13" key="2">
    <citation type="submission" date="2004-02" db="EMBL/GenBank/DDBJ databases">
        <authorList>
            <consortium name="Genoscope"/>
            <consortium name="Whitehead Institute Centre for Genome Research"/>
        </authorList>
    </citation>
    <scope>NUCLEOTIDE SEQUENCE</scope>
</reference>
<feature type="domain" description="CAAX prenyl protease 1 N-terminal" evidence="12">
    <location>
        <begin position="35"/>
        <end position="140"/>
    </location>
</feature>
<evidence type="ECO:0000259" key="11">
    <source>
        <dbReference type="Pfam" id="PF01435"/>
    </source>
</evidence>
<keyword evidence="2 8" id="KW-0479">Metal-binding</keyword>
<comment type="cofactor">
    <cofactor evidence="8 9">
        <name>Zn(2+)</name>
        <dbReference type="ChEBI" id="CHEBI:29105"/>
    </cofactor>
    <text evidence="8 9">Binds 1 zinc ion per subunit.</text>
</comment>
<evidence type="ECO:0000256" key="2">
    <source>
        <dbReference type="ARBA" id="ARBA00022723"/>
    </source>
</evidence>
<keyword evidence="9" id="KW-1133">Transmembrane helix</keyword>
<keyword evidence="1 9" id="KW-0645">Protease</keyword>
<gene>
    <name evidence="13" type="ORF">GSTENG00032120001</name>
</gene>
<organism evidence="13">
    <name type="scientific">Tetraodon nigroviridis</name>
    <name type="common">Spotted green pufferfish</name>
    <name type="synonym">Chelonodon nigroviridis</name>
    <dbReference type="NCBI Taxonomy" id="99883"/>
    <lineage>
        <taxon>Eukaryota</taxon>
        <taxon>Metazoa</taxon>
        <taxon>Chordata</taxon>
        <taxon>Craniata</taxon>
        <taxon>Vertebrata</taxon>
        <taxon>Euteleostomi</taxon>
        <taxon>Actinopterygii</taxon>
        <taxon>Neopterygii</taxon>
        <taxon>Teleostei</taxon>
        <taxon>Neoteleostei</taxon>
        <taxon>Acanthomorphata</taxon>
        <taxon>Eupercaria</taxon>
        <taxon>Tetraodontiformes</taxon>
        <taxon>Tetradontoidea</taxon>
        <taxon>Tetraodontidae</taxon>
        <taxon>Tetraodon</taxon>
    </lineage>
</organism>
<feature type="transmembrane region" description="Helical" evidence="9">
    <location>
        <begin position="12"/>
        <end position="31"/>
    </location>
</feature>
<sequence length="485" mass="55504">LESIFDLPVEKQIFYAVLGFSWTVYLWEAYLSYRQRRIYRTTTHVPPELGKIIDSETFEKSRLYQLDKSNFGFWSGLYSETEGTVTGSVTARFGLGSEYEITQSLVFLMLATLFSAVTGLPWSLYSTFVIEEKHGFNQQVHRMNGTNQSLLKTCYSKNRRGDYSHVVVYSVQTLGFFLKDAVKKFVVTQCILLPVTSLLLYIIKIGGDYFFIYAWLFTLAVTLVLVTIYADYIAPLFDKFTPLPEGELKTDIEALAKSISFPLTKVYVVEGSKRSSHSNAYFYGFFKNKRIVLFDTLLEDYSPLNKSGEPHAEQPENEESSSESKARPKNKKQGCNNPEILAVLGHELGHWKLGHTVKNIVISQMNSFLCFSLFAVLIGRKELFVAFEFNDSQPTLIGLMIIFQFIFSPYNELLSFCLTVLSRRFEFQADAFARSMGKATELYSALIKLNKDNLGFPVADWLFSMWHYSHPPLLERLRALGNVKQ</sequence>
<dbReference type="OrthoDB" id="360839at2759"/>
<keyword evidence="5 9" id="KW-0482">Metalloprotease</keyword>
<comment type="caution">
    <text evidence="9">Lacks conserved residue(s) required for the propagation of feature annotation.</text>
</comment>
<accession>Q4RMB6</accession>
<feature type="binding site" evidence="8">
    <location>
        <position position="350"/>
    </location>
    <ligand>
        <name>Zn(2+)</name>
        <dbReference type="ChEBI" id="CHEBI:29105"/>
        <note>catalytic</note>
    </ligand>
</feature>
<evidence type="ECO:0000256" key="9">
    <source>
        <dbReference type="RuleBase" id="RU366005"/>
    </source>
</evidence>
<evidence type="ECO:0000256" key="4">
    <source>
        <dbReference type="ARBA" id="ARBA00022833"/>
    </source>
</evidence>
<dbReference type="InterPro" id="IPR032456">
    <property type="entry name" value="Peptidase_M48_N"/>
</dbReference>
<keyword evidence="9" id="KW-0256">Endoplasmic reticulum</keyword>
<keyword evidence="9" id="KW-0472">Membrane</keyword>
<evidence type="ECO:0000256" key="10">
    <source>
        <dbReference type="SAM" id="MobiDB-lite"/>
    </source>
</evidence>
<feature type="transmembrane region" description="Helical" evidence="9">
    <location>
        <begin position="185"/>
        <end position="203"/>
    </location>
</feature>
<dbReference type="GO" id="GO:0071586">
    <property type="term" value="P:CAAX-box protein processing"/>
    <property type="evidence" value="ECO:0007669"/>
    <property type="project" value="UniProtKB-UniRule"/>
</dbReference>
<name>Q4RMB6_TETNG</name>
<feature type="domain" description="Peptidase M48" evidence="11">
    <location>
        <begin position="243"/>
        <end position="481"/>
    </location>
</feature>
<feature type="active site" evidence="7">
    <location>
        <position position="347"/>
    </location>
</feature>
<feature type="binding site" evidence="8">
    <location>
        <position position="346"/>
    </location>
    <ligand>
        <name>Zn(2+)</name>
        <dbReference type="ChEBI" id="CHEBI:29105"/>
        <note>catalytic</note>
    </ligand>
</feature>
<comment type="similarity">
    <text evidence="9">Belongs to the peptidase M48A family.</text>
</comment>
<dbReference type="GO" id="GO:0004222">
    <property type="term" value="F:metalloendopeptidase activity"/>
    <property type="evidence" value="ECO:0007669"/>
    <property type="project" value="UniProtKB-UniRule"/>
</dbReference>
<feature type="domain" description="CAAX prenyl protease 1 N-terminal" evidence="12">
    <location>
        <begin position="172"/>
        <end position="239"/>
    </location>
</feature>
<proteinExistence type="inferred from homology"/>